<sequence length="71" mass="6615">MPSSTANNPPRRGRIMAKIGEDLATSAATAASYVVAALAGLIPDPPPPVHAPPPPPPPAGGGGGAGAGAGA</sequence>
<dbReference type="Proteomes" id="UP000029981">
    <property type="component" value="Chromosome 1"/>
</dbReference>
<reference evidence="2 3" key="3">
    <citation type="journal article" date="2010" name="BMC Genomics">
        <title>Transcriptome sequencing and comparative analysis of cucumber flowers with different sex types.</title>
        <authorList>
            <person name="Guo S."/>
            <person name="Zheng Y."/>
            <person name="Joung J.G."/>
            <person name="Liu S."/>
            <person name="Zhang Z."/>
            <person name="Crasta O.R."/>
            <person name="Sobral B.W."/>
            <person name="Xu Y."/>
            <person name="Huang S."/>
            <person name="Fei Z."/>
        </authorList>
    </citation>
    <scope>NUCLEOTIDE SEQUENCE [LARGE SCALE GENOMIC DNA]</scope>
    <source>
        <strain evidence="3">cv. 9930</strain>
    </source>
</reference>
<keyword evidence="3" id="KW-1185">Reference proteome</keyword>
<dbReference type="Gramene" id="KGN65654">
    <property type="protein sequence ID" value="KGN65654"/>
    <property type="gene ID" value="Csa_1G479110"/>
</dbReference>
<reference evidence="2 3" key="4">
    <citation type="journal article" date="2011" name="BMC Genomics">
        <title>RNA-Seq improves annotation of protein-coding genes in the cucumber genome.</title>
        <authorList>
            <person name="Li Z."/>
            <person name="Zhang Z."/>
            <person name="Yan P."/>
            <person name="Huang S."/>
            <person name="Fei Z."/>
            <person name="Lin K."/>
        </authorList>
    </citation>
    <scope>NUCLEOTIDE SEQUENCE [LARGE SCALE GENOMIC DNA]</scope>
    <source>
        <strain evidence="3">cv. 9930</strain>
    </source>
</reference>
<dbReference type="AlphaFoldDB" id="A0A0A0LX95"/>
<evidence type="ECO:0000313" key="2">
    <source>
        <dbReference type="EMBL" id="KGN65654.1"/>
    </source>
</evidence>
<feature type="compositionally biased region" description="Pro residues" evidence="1">
    <location>
        <begin position="43"/>
        <end position="59"/>
    </location>
</feature>
<organism evidence="2 3">
    <name type="scientific">Cucumis sativus</name>
    <name type="common">Cucumber</name>
    <dbReference type="NCBI Taxonomy" id="3659"/>
    <lineage>
        <taxon>Eukaryota</taxon>
        <taxon>Viridiplantae</taxon>
        <taxon>Streptophyta</taxon>
        <taxon>Embryophyta</taxon>
        <taxon>Tracheophyta</taxon>
        <taxon>Spermatophyta</taxon>
        <taxon>Magnoliopsida</taxon>
        <taxon>eudicotyledons</taxon>
        <taxon>Gunneridae</taxon>
        <taxon>Pentapetalae</taxon>
        <taxon>rosids</taxon>
        <taxon>fabids</taxon>
        <taxon>Cucurbitales</taxon>
        <taxon>Cucurbitaceae</taxon>
        <taxon>Benincaseae</taxon>
        <taxon>Cucumis</taxon>
    </lineage>
</organism>
<gene>
    <name evidence="2" type="ORF">Csa_1G479110</name>
</gene>
<protein>
    <submittedName>
        <fullName evidence="2">Uncharacterized protein</fullName>
    </submittedName>
</protein>
<dbReference type="EMBL" id="CM002922">
    <property type="protein sequence ID" value="KGN65654.1"/>
    <property type="molecule type" value="Genomic_DNA"/>
</dbReference>
<evidence type="ECO:0000313" key="3">
    <source>
        <dbReference type="Proteomes" id="UP000029981"/>
    </source>
</evidence>
<accession>A0A0A0LX95</accession>
<name>A0A0A0LX95_CUCSA</name>
<feature type="region of interest" description="Disordered" evidence="1">
    <location>
        <begin position="41"/>
        <end position="71"/>
    </location>
</feature>
<reference evidence="2 3" key="2">
    <citation type="journal article" date="2009" name="PLoS ONE">
        <title>An integrated genetic and cytogenetic map of the cucumber genome.</title>
        <authorList>
            <person name="Ren Y."/>
            <person name="Zhang Z."/>
            <person name="Liu J."/>
            <person name="Staub J.E."/>
            <person name="Han Y."/>
            <person name="Cheng Z."/>
            <person name="Li X."/>
            <person name="Lu J."/>
            <person name="Miao H."/>
            <person name="Kang H."/>
            <person name="Xie B."/>
            <person name="Gu X."/>
            <person name="Wang X."/>
            <person name="Du Y."/>
            <person name="Jin W."/>
            <person name="Huang S."/>
        </authorList>
    </citation>
    <scope>NUCLEOTIDE SEQUENCE [LARGE SCALE GENOMIC DNA]</scope>
    <source>
        <strain evidence="3">cv. 9930</strain>
    </source>
</reference>
<proteinExistence type="predicted"/>
<reference evidence="2 3" key="1">
    <citation type="journal article" date="2009" name="Nat. Genet.">
        <title>The genome of the cucumber, Cucumis sativus L.</title>
        <authorList>
            <person name="Huang S."/>
            <person name="Li R."/>
            <person name="Zhang Z."/>
            <person name="Li L."/>
            <person name="Gu X."/>
            <person name="Fan W."/>
            <person name="Lucas W.J."/>
            <person name="Wang X."/>
            <person name="Xie B."/>
            <person name="Ni P."/>
            <person name="Ren Y."/>
            <person name="Zhu H."/>
            <person name="Li J."/>
            <person name="Lin K."/>
            <person name="Jin W."/>
            <person name="Fei Z."/>
            <person name="Li G."/>
            <person name="Staub J."/>
            <person name="Kilian A."/>
            <person name="van der Vossen E.A."/>
            <person name="Wu Y."/>
            <person name="Guo J."/>
            <person name="He J."/>
            <person name="Jia Z."/>
            <person name="Ren Y."/>
            <person name="Tian G."/>
            <person name="Lu Y."/>
            <person name="Ruan J."/>
            <person name="Qian W."/>
            <person name="Wang M."/>
            <person name="Huang Q."/>
            <person name="Li B."/>
            <person name="Xuan Z."/>
            <person name="Cao J."/>
            <person name="Asan"/>
            <person name="Wu Z."/>
            <person name="Zhang J."/>
            <person name="Cai Q."/>
            <person name="Bai Y."/>
            <person name="Zhao B."/>
            <person name="Han Y."/>
            <person name="Li Y."/>
            <person name="Li X."/>
            <person name="Wang S."/>
            <person name="Shi Q."/>
            <person name="Liu S."/>
            <person name="Cho W.K."/>
            <person name="Kim J.Y."/>
            <person name="Xu Y."/>
            <person name="Heller-Uszynska K."/>
            <person name="Miao H."/>
            <person name="Cheng Z."/>
            <person name="Zhang S."/>
            <person name="Wu J."/>
            <person name="Yang Y."/>
            <person name="Kang H."/>
            <person name="Li M."/>
            <person name="Liang H."/>
            <person name="Ren X."/>
            <person name="Shi Z."/>
            <person name="Wen M."/>
            <person name="Jian M."/>
            <person name="Yang H."/>
            <person name="Zhang G."/>
            <person name="Yang Z."/>
            <person name="Chen R."/>
            <person name="Liu S."/>
            <person name="Li J."/>
            <person name="Ma L."/>
            <person name="Liu H."/>
            <person name="Zhou Y."/>
            <person name="Zhao J."/>
            <person name="Fang X."/>
            <person name="Li G."/>
            <person name="Fang L."/>
            <person name="Li Y."/>
            <person name="Liu D."/>
            <person name="Zheng H."/>
            <person name="Zhang Y."/>
            <person name="Qin N."/>
            <person name="Li Z."/>
            <person name="Yang G."/>
            <person name="Yang S."/>
            <person name="Bolund L."/>
            <person name="Kristiansen K."/>
            <person name="Zheng H."/>
            <person name="Li S."/>
            <person name="Zhang X."/>
            <person name="Yang H."/>
            <person name="Wang J."/>
            <person name="Sun R."/>
            <person name="Zhang B."/>
            <person name="Jiang S."/>
            <person name="Wang J."/>
            <person name="Du Y."/>
            <person name="Li S."/>
        </authorList>
    </citation>
    <scope>NUCLEOTIDE SEQUENCE [LARGE SCALE GENOMIC DNA]</scope>
    <source>
        <strain evidence="3">cv. 9930</strain>
    </source>
</reference>
<feature type="compositionally biased region" description="Gly residues" evidence="1">
    <location>
        <begin position="60"/>
        <end position="71"/>
    </location>
</feature>
<evidence type="ECO:0000256" key="1">
    <source>
        <dbReference type="SAM" id="MobiDB-lite"/>
    </source>
</evidence>